<dbReference type="STRING" id="1801672.A2896_02650"/>
<dbReference type="Pfam" id="PF13177">
    <property type="entry name" value="DNA_pol3_delta2"/>
    <property type="match status" value="1"/>
</dbReference>
<accession>A0A1G2EGL0</accession>
<name>A0A1G2EGL0_9BACT</name>
<dbReference type="Gene3D" id="3.40.50.300">
    <property type="entry name" value="P-loop containing nucleotide triphosphate hydrolases"/>
    <property type="match status" value="1"/>
</dbReference>
<dbReference type="EMBL" id="MHMH01000006">
    <property type="protein sequence ID" value="OGZ24752.1"/>
    <property type="molecule type" value="Genomic_DNA"/>
</dbReference>
<dbReference type="PANTHER" id="PTHR11669">
    <property type="entry name" value="REPLICATION FACTOR C / DNA POLYMERASE III GAMMA-TAU SUBUNIT"/>
    <property type="match status" value="1"/>
</dbReference>
<reference evidence="1 2" key="1">
    <citation type="journal article" date="2016" name="Nat. Commun.">
        <title>Thousands of microbial genomes shed light on interconnected biogeochemical processes in an aquifer system.</title>
        <authorList>
            <person name="Anantharaman K."/>
            <person name="Brown C.T."/>
            <person name="Hug L.A."/>
            <person name="Sharon I."/>
            <person name="Castelle C.J."/>
            <person name="Probst A.J."/>
            <person name="Thomas B.C."/>
            <person name="Singh A."/>
            <person name="Wilkins M.J."/>
            <person name="Karaoz U."/>
            <person name="Brodie E.L."/>
            <person name="Williams K.H."/>
            <person name="Hubbard S.S."/>
            <person name="Banfield J.F."/>
        </authorList>
    </citation>
    <scope>NUCLEOTIDE SEQUENCE [LARGE SCALE GENOMIC DNA]</scope>
</reference>
<organism evidence="1 2">
    <name type="scientific">Candidatus Nealsonbacteria bacterium RIFCSPLOWO2_01_FULL_43_32</name>
    <dbReference type="NCBI Taxonomy" id="1801672"/>
    <lineage>
        <taxon>Bacteria</taxon>
        <taxon>Candidatus Nealsoniibacteriota</taxon>
    </lineage>
</organism>
<dbReference type="AlphaFoldDB" id="A0A1G2EGL0"/>
<gene>
    <name evidence="1" type="ORF">A2896_02650</name>
</gene>
<dbReference type="Proteomes" id="UP000178647">
    <property type="component" value="Unassembled WGS sequence"/>
</dbReference>
<dbReference type="InterPro" id="IPR050238">
    <property type="entry name" value="DNA_Rep/Repair_Clamp_Loader"/>
</dbReference>
<comment type="caution">
    <text evidence="1">The sequence shown here is derived from an EMBL/GenBank/DDBJ whole genome shotgun (WGS) entry which is preliminary data.</text>
</comment>
<protein>
    <recommendedName>
        <fullName evidence="3">DNA polymerase III subunit delta</fullName>
    </recommendedName>
</protein>
<evidence type="ECO:0000313" key="1">
    <source>
        <dbReference type="EMBL" id="OGZ24752.1"/>
    </source>
</evidence>
<dbReference type="PANTHER" id="PTHR11669:SF8">
    <property type="entry name" value="DNA POLYMERASE III SUBUNIT DELTA"/>
    <property type="match status" value="1"/>
</dbReference>
<sequence>MLYPKQWQYLKKTYELQKMPHALLFYGQHSIGKKALALELIKLLNCQYGNTAERPCQTCRACLDIGKNVYPDLLIVEPEEDKEIKISQVRALHDHLALRAYASSFKAVMIDRAHLLNQEAQSAFLKLLEEPKGSTIFILITEYPEMLLPTILSRVERLRFYHTEVQTFDQRQKKIIAELLEIIRQEMVLRFAYAKKLAEEPKRLKEILETWLGYFREILISAVHNHNKEYSLAKLSKILKLIQTTDFLIATTNVNARLALEILMLEL</sequence>
<proteinExistence type="predicted"/>
<dbReference type="GO" id="GO:0006261">
    <property type="term" value="P:DNA-templated DNA replication"/>
    <property type="evidence" value="ECO:0007669"/>
    <property type="project" value="TreeGrafter"/>
</dbReference>
<dbReference type="SUPFAM" id="SSF52540">
    <property type="entry name" value="P-loop containing nucleoside triphosphate hydrolases"/>
    <property type="match status" value="1"/>
</dbReference>
<evidence type="ECO:0008006" key="3">
    <source>
        <dbReference type="Google" id="ProtNLM"/>
    </source>
</evidence>
<dbReference type="InterPro" id="IPR027417">
    <property type="entry name" value="P-loop_NTPase"/>
</dbReference>
<evidence type="ECO:0000313" key="2">
    <source>
        <dbReference type="Proteomes" id="UP000178647"/>
    </source>
</evidence>